<protein>
    <submittedName>
        <fullName evidence="2">Uncharacterized protein</fullName>
    </submittedName>
</protein>
<evidence type="ECO:0000256" key="1">
    <source>
        <dbReference type="SAM" id="MobiDB-lite"/>
    </source>
</evidence>
<feature type="region of interest" description="Disordered" evidence="1">
    <location>
        <begin position="95"/>
        <end position="125"/>
    </location>
</feature>
<feature type="region of interest" description="Disordered" evidence="1">
    <location>
        <begin position="143"/>
        <end position="165"/>
    </location>
</feature>
<evidence type="ECO:0000313" key="3">
    <source>
        <dbReference type="Proteomes" id="UP000479000"/>
    </source>
</evidence>
<accession>A0A6H5FYD9</accession>
<feature type="compositionally biased region" description="Acidic residues" evidence="1">
    <location>
        <begin position="147"/>
        <end position="156"/>
    </location>
</feature>
<reference evidence="2 3" key="1">
    <citation type="submission" date="2020-02" db="EMBL/GenBank/DDBJ databases">
        <authorList>
            <person name="Ferguson B K."/>
        </authorList>
    </citation>
    <scope>NUCLEOTIDE SEQUENCE [LARGE SCALE GENOMIC DNA]</scope>
</reference>
<organism evidence="2 3">
    <name type="scientific">Nesidiocoris tenuis</name>
    <dbReference type="NCBI Taxonomy" id="355587"/>
    <lineage>
        <taxon>Eukaryota</taxon>
        <taxon>Metazoa</taxon>
        <taxon>Ecdysozoa</taxon>
        <taxon>Arthropoda</taxon>
        <taxon>Hexapoda</taxon>
        <taxon>Insecta</taxon>
        <taxon>Pterygota</taxon>
        <taxon>Neoptera</taxon>
        <taxon>Paraneoptera</taxon>
        <taxon>Hemiptera</taxon>
        <taxon>Heteroptera</taxon>
        <taxon>Panheteroptera</taxon>
        <taxon>Cimicomorpha</taxon>
        <taxon>Miridae</taxon>
        <taxon>Dicyphina</taxon>
        <taxon>Nesidiocoris</taxon>
    </lineage>
</organism>
<keyword evidence="3" id="KW-1185">Reference proteome</keyword>
<dbReference type="EMBL" id="CADCXU010001983">
    <property type="protein sequence ID" value="CAA9994431.1"/>
    <property type="molecule type" value="Genomic_DNA"/>
</dbReference>
<dbReference type="AlphaFoldDB" id="A0A6H5FYD9"/>
<name>A0A6H5FYD9_9HEMI</name>
<sequence>MNDKPALMRVQDCMTTAVVPTWRMFHFNNLKEFEVRRDNGMTSSSFHRRLSGLSRSLRDRLLLKSKKFRPSQLTSESPAPSVDMTIHSRLLTQSAGGVDQSDRDNAAEGTTVLTPPNSIFGENELDTPLDRFFNSRYHGKTAKEIEPTSEEEDVEETAPLNVFPC</sequence>
<evidence type="ECO:0000313" key="2">
    <source>
        <dbReference type="EMBL" id="CAA9994431.1"/>
    </source>
</evidence>
<dbReference type="Proteomes" id="UP000479000">
    <property type="component" value="Unassembled WGS sequence"/>
</dbReference>
<proteinExistence type="predicted"/>
<gene>
    <name evidence="2" type="ORF">NTEN_LOCUS1247</name>
</gene>